<reference evidence="1" key="1">
    <citation type="submission" date="2023-08" db="EMBL/GenBank/DDBJ databases">
        <title>A de novo genome assembly of Solanum verrucosum Schlechtendal, a Mexican diploid species geographically isolated from the other diploid A-genome species in potato relatives.</title>
        <authorList>
            <person name="Hosaka K."/>
        </authorList>
    </citation>
    <scope>NUCLEOTIDE SEQUENCE</scope>
    <source>
        <tissue evidence="1">Young leaves</tissue>
    </source>
</reference>
<dbReference type="GO" id="GO:0003676">
    <property type="term" value="F:nucleic acid binding"/>
    <property type="evidence" value="ECO:0007669"/>
    <property type="project" value="InterPro"/>
</dbReference>
<organism evidence="1 2">
    <name type="scientific">Solanum verrucosum</name>
    <dbReference type="NCBI Taxonomy" id="315347"/>
    <lineage>
        <taxon>Eukaryota</taxon>
        <taxon>Viridiplantae</taxon>
        <taxon>Streptophyta</taxon>
        <taxon>Embryophyta</taxon>
        <taxon>Tracheophyta</taxon>
        <taxon>Spermatophyta</taxon>
        <taxon>Magnoliopsida</taxon>
        <taxon>eudicotyledons</taxon>
        <taxon>Gunneridae</taxon>
        <taxon>Pentapetalae</taxon>
        <taxon>asterids</taxon>
        <taxon>lamiids</taxon>
        <taxon>Solanales</taxon>
        <taxon>Solanaceae</taxon>
        <taxon>Solanoideae</taxon>
        <taxon>Solaneae</taxon>
        <taxon>Solanum</taxon>
    </lineage>
</organism>
<dbReference type="Gene3D" id="3.30.420.10">
    <property type="entry name" value="Ribonuclease H-like superfamily/Ribonuclease H"/>
    <property type="match status" value="1"/>
</dbReference>
<feature type="non-terminal residue" evidence="1">
    <location>
        <position position="42"/>
    </location>
</feature>
<dbReference type="InterPro" id="IPR012337">
    <property type="entry name" value="RNaseH-like_sf"/>
</dbReference>
<dbReference type="Proteomes" id="UP001234989">
    <property type="component" value="Chromosome 1"/>
</dbReference>
<evidence type="ECO:0000313" key="1">
    <source>
        <dbReference type="EMBL" id="WMV07822.1"/>
    </source>
</evidence>
<dbReference type="SUPFAM" id="SSF53098">
    <property type="entry name" value="Ribonuclease H-like"/>
    <property type="match status" value="1"/>
</dbReference>
<protein>
    <recommendedName>
        <fullName evidence="3">Integrase catalytic domain-containing protein</fullName>
    </recommendedName>
</protein>
<keyword evidence="2" id="KW-1185">Reference proteome</keyword>
<accession>A0AAF0T4V5</accession>
<proteinExistence type="predicted"/>
<dbReference type="EMBL" id="CP133612">
    <property type="protein sequence ID" value="WMV07822.1"/>
    <property type="molecule type" value="Genomic_DNA"/>
</dbReference>
<dbReference type="InterPro" id="IPR036397">
    <property type="entry name" value="RNaseH_sf"/>
</dbReference>
<dbReference type="AlphaFoldDB" id="A0AAF0T4V5"/>
<evidence type="ECO:0000313" key="2">
    <source>
        <dbReference type="Proteomes" id="UP001234989"/>
    </source>
</evidence>
<evidence type="ECO:0008006" key="3">
    <source>
        <dbReference type="Google" id="ProtNLM"/>
    </source>
</evidence>
<name>A0AAF0T4V5_SOLVR</name>
<gene>
    <name evidence="1" type="ORF">MTR67_001207</name>
</gene>
<sequence length="42" mass="5044">MNEVENQLDKHIKALRTDQGREYLSKQFKELRSKKGIIRQLT</sequence>